<feature type="domain" description="DUF4382" evidence="2">
    <location>
        <begin position="72"/>
        <end position="206"/>
    </location>
</feature>
<dbReference type="PROSITE" id="PS51257">
    <property type="entry name" value="PROKAR_LIPOPROTEIN"/>
    <property type="match status" value="1"/>
</dbReference>
<feature type="chain" id="PRO_5046588075" evidence="1">
    <location>
        <begin position="18"/>
        <end position="410"/>
    </location>
</feature>
<dbReference type="EMBL" id="JAULRT010000052">
    <property type="protein sequence ID" value="MDO3382443.1"/>
    <property type="molecule type" value="Genomic_DNA"/>
</dbReference>
<name>A0ABT8TEG8_9GAMM</name>
<dbReference type="InterPro" id="IPR025491">
    <property type="entry name" value="DUF4382"/>
</dbReference>
<reference evidence="3" key="1">
    <citation type="submission" date="2023-07" db="EMBL/GenBank/DDBJ databases">
        <title>Gilvimarinus algae sp. nov., isolated from the surface of Kelp.</title>
        <authorList>
            <person name="Sun Y.Y."/>
            <person name="Gong Y."/>
            <person name="Du Z.J."/>
        </authorList>
    </citation>
    <scope>NUCLEOTIDE SEQUENCE</scope>
    <source>
        <strain evidence="3">SDUM040014</strain>
    </source>
</reference>
<evidence type="ECO:0000259" key="2">
    <source>
        <dbReference type="Pfam" id="PF14321"/>
    </source>
</evidence>
<accession>A0ABT8TEG8</accession>
<keyword evidence="1" id="KW-0732">Signal</keyword>
<gene>
    <name evidence="3" type="ORF">QWI16_09675</name>
</gene>
<keyword evidence="4" id="KW-1185">Reference proteome</keyword>
<evidence type="ECO:0000256" key="1">
    <source>
        <dbReference type="SAM" id="SignalP"/>
    </source>
</evidence>
<dbReference type="RefSeq" id="WP_302712701.1">
    <property type="nucleotide sequence ID" value="NZ_JAULRT010000052.1"/>
</dbReference>
<dbReference type="Pfam" id="PF14321">
    <property type="entry name" value="DUF4382"/>
    <property type="match status" value="1"/>
</dbReference>
<evidence type="ECO:0000313" key="4">
    <source>
        <dbReference type="Proteomes" id="UP001168380"/>
    </source>
</evidence>
<organism evidence="3 4">
    <name type="scientific">Gilvimarinus algae</name>
    <dbReference type="NCBI Taxonomy" id="3058037"/>
    <lineage>
        <taxon>Bacteria</taxon>
        <taxon>Pseudomonadati</taxon>
        <taxon>Pseudomonadota</taxon>
        <taxon>Gammaproteobacteria</taxon>
        <taxon>Cellvibrionales</taxon>
        <taxon>Cellvibrionaceae</taxon>
        <taxon>Gilvimarinus</taxon>
    </lineage>
</organism>
<protein>
    <submittedName>
        <fullName evidence="3">DUF4382 domain-containing protein</fullName>
    </submittedName>
</protein>
<dbReference type="Proteomes" id="UP001168380">
    <property type="component" value="Unassembled WGS sequence"/>
</dbReference>
<sequence length="410" mass="43701">MKTTLSMFLTTSLALTACGGGGSSSSGGDNLGAHTGDTNTEQVHPIAETGLATPSTQAVVVPAAGDALKSGTAQLRVHLTDAPNPAIDSAVVTIDAISVHATGEAPFNVLNAPRTLDLLDYQNGLTTLMGELELPAGKYTQLRLSVTDGTVLSEGSEYDVFVPSGSVKVNRPFDICAGGEVDLVFDFDALKSLKYNKGKDEFMLKPVVKIASVESSCPDVEEVDEGEGVEEPTVYEGPTGWIAFELPPVETELFTTLTTQLDDVRVHDQGLGQISVLAESYDINLLEADRQMINEDTGEVSKTLFIPPVAVPVGTLDQVRLLLQPIVATNAEGKTLSFSVPEEADVDQEGLKFFDEIKVCEGALTVVRWDYVFDSTQVNFDSGETDINIHPVVQSVNVTEECVAYEPPST</sequence>
<evidence type="ECO:0000313" key="3">
    <source>
        <dbReference type="EMBL" id="MDO3382443.1"/>
    </source>
</evidence>
<proteinExistence type="predicted"/>
<feature type="signal peptide" evidence="1">
    <location>
        <begin position="1"/>
        <end position="17"/>
    </location>
</feature>
<comment type="caution">
    <text evidence="3">The sequence shown here is derived from an EMBL/GenBank/DDBJ whole genome shotgun (WGS) entry which is preliminary data.</text>
</comment>